<keyword evidence="6 11" id="KW-0798">TonB box</keyword>
<keyword evidence="3 10" id="KW-1134">Transmembrane beta strand</keyword>
<evidence type="ECO:0000256" key="4">
    <source>
        <dbReference type="ARBA" id="ARBA00022692"/>
    </source>
</evidence>
<dbReference type="RefSeq" id="WP_015808808.1">
    <property type="nucleotide sequence ID" value="NC_013061.1"/>
</dbReference>
<keyword evidence="8 15" id="KW-0675">Receptor</keyword>
<dbReference type="eggNOG" id="COG4772">
    <property type="taxonomic scope" value="Bacteria"/>
</dbReference>
<dbReference type="SUPFAM" id="SSF49464">
    <property type="entry name" value="Carboxypeptidase regulatory domain-like"/>
    <property type="match status" value="1"/>
</dbReference>
<dbReference type="STRING" id="485917.Phep_3000"/>
<dbReference type="Gene3D" id="2.60.40.1120">
    <property type="entry name" value="Carboxypeptidase-like, regulatory domain"/>
    <property type="match status" value="1"/>
</dbReference>
<feature type="domain" description="TonB-dependent receptor-like beta-barrel" evidence="13">
    <location>
        <begin position="308"/>
        <end position="811"/>
    </location>
</feature>
<evidence type="ECO:0000256" key="12">
    <source>
        <dbReference type="SAM" id="SignalP"/>
    </source>
</evidence>
<dbReference type="InterPro" id="IPR008969">
    <property type="entry name" value="CarboxyPept-like_regulatory"/>
</dbReference>
<dbReference type="InterPro" id="IPR037066">
    <property type="entry name" value="Plug_dom_sf"/>
</dbReference>
<dbReference type="Pfam" id="PF13715">
    <property type="entry name" value="CarbopepD_reg_2"/>
    <property type="match status" value="1"/>
</dbReference>
<protein>
    <submittedName>
        <fullName evidence="15">TonB-dependent receptor</fullName>
    </submittedName>
</protein>
<dbReference type="InterPro" id="IPR012910">
    <property type="entry name" value="Plug_dom"/>
</dbReference>
<evidence type="ECO:0000256" key="11">
    <source>
        <dbReference type="RuleBase" id="RU003357"/>
    </source>
</evidence>
<evidence type="ECO:0000256" key="5">
    <source>
        <dbReference type="ARBA" id="ARBA00022729"/>
    </source>
</evidence>
<evidence type="ECO:0000256" key="10">
    <source>
        <dbReference type="PROSITE-ProRule" id="PRU01360"/>
    </source>
</evidence>
<dbReference type="OrthoDB" id="1453181at2"/>
<dbReference type="PANTHER" id="PTHR30069:SF29">
    <property type="entry name" value="HEMOGLOBIN AND HEMOGLOBIN-HAPTOGLOBIN-BINDING PROTEIN 1-RELATED"/>
    <property type="match status" value="1"/>
</dbReference>
<name>C6Y2I8_PEDHD</name>
<organism evidence="15 16">
    <name type="scientific">Pedobacter heparinus (strain ATCC 13125 / DSM 2366 / CIP 104194 / JCM 7457 / NBRC 12017 / NCIMB 9290 / NRRL B-14731 / HIM 762-3)</name>
    <dbReference type="NCBI Taxonomy" id="485917"/>
    <lineage>
        <taxon>Bacteria</taxon>
        <taxon>Pseudomonadati</taxon>
        <taxon>Bacteroidota</taxon>
        <taxon>Sphingobacteriia</taxon>
        <taxon>Sphingobacteriales</taxon>
        <taxon>Sphingobacteriaceae</taxon>
        <taxon>Pedobacter</taxon>
    </lineage>
</organism>
<dbReference type="GO" id="GO:0009279">
    <property type="term" value="C:cell outer membrane"/>
    <property type="evidence" value="ECO:0007669"/>
    <property type="project" value="UniProtKB-SubCell"/>
</dbReference>
<dbReference type="SUPFAM" id="SSF56935">
    <property type="entry name" value="Porins"/>
    <property type="match status" value="1"/>
</dbReference>
<evidence type="ECO:0000256" key="2">
    <source>
        <dbReference type="ARBA" id="ARBA00022448"/>
    </source>
</evidence>
<keyword evidence="4 10" id="KW-0812">Transmembrane</keyword>
<proteinExistence type="inferred from homology"/>
<dbReference type="Gene3D" id="2.40.170.20">
    <property type="entry name" value="TonB-dependent receptor, beta-barrel domain"/>
    <property type="match status" value="1"/>
</dbReference>
<keyword evidence="2 10" id="KW-0813">Transport</keyword>
<dbReference type="KEGG" id="phe:Phep_3000"/>
<accession>C6Y2I8</accession>
<feature type="chain" id="PRO_5002974501" evidence="12">
    <location>
        <begin position="22"/>
        <end position="854"/>
    </location>
</feature>
<dbReference type="Proteomes" id="UP000000852">
    <property type="component" value="Chromosome"/>
</dbReference>
<dbReference type="PROSITE" id="PS52016">
    <property type="entry name" value="TONB_DEPENDENT_REC_3"/>
    <property type="match status" value="1"/>
</dbReference>
<comment type="similarity">
    <text evidence="10 11">Belongs to the TonB-dependent receptor family.</text>
</comment>
<dbReference type="Gene3D" id="2.170.130.10">
    <property type="entry name" value="TonB-dependent receptor, plug domain"/>
    <property type="match status" value="1"/>
</dbReference>
<dbReference type="PANTHER" id="PTHR30069">
    <property type="entry name" value="TONB-DEPENDENT OUTER MEMBRANE RECEPTOR"/>
    <property type="match status" value="1"/>
</dbReference>
<dbReference type="GO" id="GO:0044718">
    <property type="term" value="P:siderophore transmembrane transport"/>
    <property type="evidence" value="ECO:0007669"/>
    <property type="project" value="TreeGrafter"/>
</dbReference>
<keyword evidence="7 10" id="KW-0472">Membrane</keyword>
<evidence type="ECO:0000313" key="16">
    <source>
        <dbReference type="Proteomes" id="UP000000852"/>
    </source>
</evidence>
<dbReference type="PROSITE" id="PS01156">
    <property type="entry name" value="TONB_DEPENDENT_REC_2"/>
    <property type="match status" value="1"/>
</dbReference>
<evidence type="ECO:0000256" key="7">
    <source>
        <dbReference type="ARBA" id="ARBA00023136"/>
    </source>
</evidence>
<dbReference type="InterPro" id="IPR036942">
    <property type="entry name" value="Beta-barrel_TonB_sf"/>
</dbReference>
<feature type="domain" description="TonB-dependent receptor plug" evidence="14">
    <location>
        <begin position="118"/>
        <end position="224"/>
    </location>
</feature>
<dbReference type="Pfam" id="PF00593">
    <property type="entry name" value="TonB_dep_Rec_b-barrel"/>
    <property type="match status" value="1"/>
</dbReference>
<dbReference type="InterPro" id="IPR039426">
    <property type="entry name" value="TonB-dep_rcpt-like"/>
</dbReference>
<keyword evidence="16" id="KW-1185">Reference proteome</keyword>
<evidence type="ECO:0000313" key="15">
    <source>
        <dbReference type="EMBL" id="ACU05198.1"/>
    </source>
</evidence>
<keyword evidence="5 12" id="KW-0732">Signal</keyword>
<evidence type="ECO:0000256" key="9">
    <source>
        <dbReference type="ARBA" id="ARBA00023237"/>
    </source>
</evidence>
<keyword evidence="9 10" id="KW-0998">Cell outer membrane</keyword>
<dbReference type="AlphaFoldDB" id="C6Y2I8"/>
<evidence type="ECO:0000256" key="8">
    <source>
        <dbReference type="ARBA" id="ARBA00023170"/>
    </source>
</evidence>
<reference evidence="15 16" key="1">
    <citation type="journal article" date="2009" name="Stand. Genomic Sci.">
        <title>Complete genome sequence of Pedobacter heparinus type strain (HIM 762-3).</title>
        <authorList>
            <person name="Han C."/>
            <person name="Spring S."/>
            <person name="Lapidus A."/>
            <person name="Del Rio T.G."/>
            <person name="Tice H."/>
            <person name="Copeland A."/>
            <person name="Cheng J.F."/>
            <person name="Lucas S."/>
            <person name="Chen F."/>
            <person name="Nolan M."/>
            <person name="Bruce D."/>
            <person name="Goodwin L."/>
            <person name="Pitluck S."/>
            <person name="Ivanova N."/>
            <person name="Mavromatis K."/>
            <person name="Mikhailova N."/>
            <person name="Pati A."/>
            <person name="Chen A."/>
            <person name="Palaniappan K."/>
            <person name="Land M."/>
            <person name="Hauser L."/>
            <person name="Chang Y.J."/>
            <person name="Jeffries C.C."/>
            <person name="Saunders E."/>
            <person name="Chertkov O."/>
            <person name="Brettin T."/>
            <person name="Goker M."/>
            <person name="Rohde M."/>
            <person name="Bristow J."/>
            <person name="Eisen J.A."/>
            <person name="Markowitz V."/>
            <person name="Hugenholtz P."/>
            <person name="Kyrpides N.C."/>
            <person name="Klenk H.P."/>
            <person name="Detter J.C."/>
        </authorList>
    </citation>
    <scope>NUCLEOTIDE SEQUENCE [LARGE SCALE GENOMIC DNA]</scope>
    <source>
        <strain evidence="16">ATCC 13125 / DSM 2366 / CIP 104194 / JCM 7457 / NBRC 12017 / NCIMB 9290 / NRRL B-14731 / HIM 762-3</strain>
    </source>
</reference>
<dbReference type="InterPro" id="IPR000531">
    <property type="entry name" value="Beta-barrel_TonB"/>
</dbReference>
<sequence length="854" mass="93856">MKKTLLVFTLLVQFLALGALAQQTIKGKVIDSLTKETLPGAVVSLKGAGLSTSTSSDGSFSIKKQDGANVLVISYIGYNRKEVVVPAGTTDLGSITLVSSSNTMDEVMIIANNVAIDRKTPVAVSTVDATRLEEKLSNQEFPEILKSTPGVYATRSGGGFGDSRMNLRGFQSANVAVMVNGVPVNDPESGRVFWSNWSGLGEVMRSTQVQRGLGASKVAVPSIGGTVNIITKSTDMAKGGFIYQGFGNNDFNKTTFSYSTGLTDKNWAFTVLGSKQGGDGWAEGLYYKAYTYFFNVSKIINAHHTLSLTGFGAPQYHAQRFDRLTIETYRDAPQGIKFNPNWGVYNGKDKTISGNFFHKPQFSLNHYWTIDDKSSLSTAIYYSIGTGGNEFDSNLSGGVNFDDVQYRKAGKYSPLDLDKIAALNAATTDGKAVAYLQSNRNDHKWYGMLSTYNRKIGDKFNVLGGIDLRSYKGIHYNSVRNLLGAEYVLDASNLNNPVNMAKTGDKIGFYNDGLVRWEGVFVQGEYSDGPLSTFISLAGSNTSYKRIDYFRYLNTDPLRESSWQNFLGYQAKGGANYNISEQHNIFANLGHFEKAPFFNAIFIGNQNVPNKDAVNEKITSYELGYGFRSQWLTANLNLYRTRWNDRSFTRSITGQGGARYFANLVGVDALHQGIELDFVAKPVKDLSINGMVSLGNWKWKNNLAAVQVYDENQQPVGSPIGPVYMSGLKVGDSPQTTAAIGVNYNLTEEFKIGVDYNYYANFNAEFDPTTLTKQGLTPWEVPNYSLVDVNAVFRFKLGNFKASLFGNVNNLFNVEYISDGYANFDPSTGISNASNSTVYFGTGRTFTTGLKINF</sequence>
<evidence type="ECO:0000256" key="3">
    <source>
        <dbReference type="ARBA" id="ARBA00022452"/>
    </source>
</evidence>
<dbReference type="GO" id="GO:0015344">
    <property type="term" value="F:siderophore uptake transmembrane transporter activity"/>
    <property type="evidence" value="ECO:0007669"/>
    <property type="project" value="TreeGrafter"/>
</dbReference>
<evidence type="ECO:0000256" key="1">
    <source>
        <dbReference type="ARBA" id="ARBA00004571"/>
    </source>
</evidence>
<gene>
    <name evidence="15" type="ordered locus">Phep_3000</name>
</gene>
<dbReference type="InterPro" id="IPR010917">
    <property type="entry name" value="TonB_rcpt_CS"/>
</dbReference>
<evidence type="ECO:0000259" key="13">
    <source>
        <dbReference type="Pfam" id="PF00593"/>
    </source>
</evidence>
<evidence type="ECO:0000259" key="14">
    <source>
        <dbReference type="Pfam" id="PF07715"/>
    </source>
</evidence>
<comment type="subcellular location">
    <subcellularLocation>
        <location evidence="1 10">Cell outer membrane</location>
        <topology evidence="1 10">Multi-pass membrane protein</topology>
    </subcellularLocation>
</comment>
<dbReference type="EMBL" id="CP001681">
    <property type="protein sequence ID" value="ACU05198.1"/>
    <property type="molecule type" value="Genomic_DNA"/>
</dbReference>
<feature type="signal peptide" evidence="12">
    <location>
        <begin position="1"/>
        <end position="21"/>
    </location>
</feature>
<dbReference type="Pfam" id="PF07715">
    <property type="entry name" value="Plug"/>
    <property type="match status" value="1"/>
</dbReference>
<evidence type="ECO:0000256" key="6">
    <source>
        <dbReference type="ARBA" id="ARBA00023077"/>
    </source>
</evidence>
<dbReference type="HOGENOM" id="CLU_016805_0_0_10"/>